<proteinExistence type="predicted"/>
<dbReference type="AlphaFoldDB" id="A0A0F9GPS4"/>
<keyword evidence="2" id="KW-0238">DNA-binding</keyword>
<evidence type="ECO:0000259" key="4">
    <source>
        <dbReference type="PROSITE" id="PS50043"/>
    </source>
</evidence>
<evidence type="ECO:0000256" key="1">
    <source>
        <dbReference type="ARBA" id="ARBA00023015"/>
    </source>
</evidence>
<dbReference type="SMART" id="SM00421">
    <property type="entry name" value="HTH_LUXR"/>
    <property type="match status" value="1"/>
</dbReference>
<dbReference type="Gene3D" id="1.10.10.10">
    <property type="entry name" value="Winged helix-like DNA-binding domain superfamily/Winged helix DNA-binding domain"/>
    <property type="match status" value="1"/>
</dbReference>
<accession>A0A0F9GPS4</accession>
<dbReference type="PRINTS" id="PR00038">
    <property type="entry name" value="HTHLUXR"/>
</dbReference>
<dbReference type="EMBL" id="LAZR01025591">
    <property type="protein sequence ID" value="KKL71445.1"/>
    <property type="molecule type" value="Genomic_DNA"/>
</dbReference>
<dbReference type="SUPFAM" id="SSF46894">
    <property type="entry name" value="C-terminal effector domain of the bipartite response regulators"/>
    <property type="match status" value="1"/>
</dbReference>
<dbReference type="GO" id="GO:0006355">
    <property type="term" value="P:regulation of DNA-templated transcription"/>
    <property type="evidence" value="ECO:0007669"/>
    <property type="project" value="InterPro"/>
</dbReference>
<evidence type="ECO:0000256" key="2">
    <source>
        <dbReference type="ARBA" id="ARBA00023125"/>
    </source>
</evidence>
<keyword evidence="3" id="KW-0804">Transcription</keyword>
<dbReference type="CDD" id="cd06170">
    <property type="entry name" value="LuxR_C_like"/>
    <property type="match status" value="1"/>
</dbReference>
<dbReference type="GO" id="GO:0003677">
    <property type="term" value="F:DNA binding"/>
    <property type="evidence" value="ECO:0007669"/>
    <property type="project" value="UniProtKB-KW"/>
</dbReference>
<sequence>MTDLSPRTILILRLCAEGLEEKQIAERIGKSHHTVHGEKAYIFEKLGAANIAHAVHLAHQRGLL</sequence>
<reference evidence="5" key="1">
    <citation type="journal article" date="2015" name="Nature">
        <title>Complex archaea that bridge the gap between prokaryotes and eukaryotes.</title>
        <authorList>
            <person name="Spang A."/>
            <person name="Saw J.H."/>
            <person name="Jorgensen S.L."/>
            <person name="Zaremba-Niedzwiedzka K."/>
            <person name="Martijn J."/>
            <person name="Lind A.E."/>
            <person name="van Eijk R."/>
            <person name="Schleper C."/>
            <person name="Guy L."/>
            <person name="Ettema T.J."/>
        </authorList>
    </citation>
    <scope>NUCLEOTIDE SEQUENCE</scope>
</reference>
<comment type="caution">
    <text evidence="5">The sequence shown here is derived from an EMBL/GenBank/DDBJ whole genome shotgun (WGS) entry which is preliminary data.</text>
</comment>
<gene>
    <name evidence="5" type="ORF">LCGC14_2094800</name>
</gene>
<keyword evidence="1" id="KW-0805">Transcription regulation</keyword>
<organism evidence="5">
    <name type="scientific">marine sediment metagenome</name>
    <dbReference type="NCBI Taxonomy" id="412755"/>
    <lineage>
        <taxon>unclassified sequences</taxon>
        <taxon>metagenomes</taxon>
        <taxon>ecological metagenomes</taxon>
    </lineage>
</organism>
<dbReference type="PANTHER" id="PTHR44688:SF16">
    <property type="entry name" value="DNA-BINDING TRANSCRIPTIONAL ACTIVATOR DEVR_DOSR"/>
    <property type="match status" value="1"/>
</dbReference>
<dbReference type="InterPro" id="IPR000792">
    <property type="entry name" value="Tscrpt_reg_LuxR_C"/>
</dbReference>
<feature type="domain" description="HTH luxR-type" evidence="4">
    <location>
        <begin position="1"/>
        <end position="62"/>
    </location>
</feature>
<evidence type="ECO:0000256" key="3">
    <source>
        <dbReference type="ARBA" id="ARBA00023163"/>
    </source>
</evidence>
<dbReference type="PANTHER" id="PTHR44688">
    <property type="entry name" value="DNA-BINDING TRANSCRIPTIONAL ACTIVATOR DEVR_DOSR"/>
    <property type="match status" value="1"/>
</dbReference>
<dbReference type="InterPro" id="IPR016032">
    <property type="entry name" value="Sig_transdc_resp-reg_C-effctor"/>
</dbReference>
<evidence type="ECO:0000313" key="5">
    <source>
        <dbReference type="EMBL" id="KKL71445.1"/>
    </source>
</evidence>
<protein>
    <recommendedName>
        <fullName evidence="4">HTH luxR-type domain-containing protein</fullName>
    </recommendedName>
</protein>
<dbReference type="PROSITE" id="PS50043">
    <property type="entry name" value="HTH_LUXR_2"/>
    <property type="match status" value="1"/>
</dbReference>
<dbReference type="InterPro" id="IPR036388">
    <property type="entry name" value="WH-like_DNA-bd_sf"/>
</dbReference>
<name>A0A0F9GPS4_9ZZZZ</name>
<dbReference type="Pfam" id="PF00196">
    <property type="entry name" value="GerE"/>
    <property type="match status" value="1"/>
</dbReference>